<reference evidence="2 3" key="1">
    <citation type="journal article" date="2024" name="bioRxiv">
        <title>A reference genome for Trichogramma kaykai: A tiny desert-dwelling parasitoid wasp with competing sex-ratio distorters.</title>
        <authorList>
            <person name="Culotta J."/>
            <person name="Lindsey A.R."/>
        </authorList>
    </citation>
    <scope>NUCLEOTIDE SEQUENCE [LARGE SCALE GENOMIC DNA]</scope>
    <source>
        <strain evidence="2 3">KSX58</strain>
    </source>
</reference>
<dbReference type="Proteomes" id="UP001627154">
    <property type="component" value="Unassembled WGS sequence"/>
</dbReference>
<accession>A0ABD2VXM6</accession>
<feature type="transmembrane region" description="Helical" evidence="1">
    <location>
        <begin position="78"/>
        <end position="100"/>
    </location>
</feature>
<organism evidence="2 3">
    <name type="scientific">Trichogramma kaykai</name>
    <dbReference type="NCBI Taxonomy" id="54128"/>
    <lineage>
        <taxon>Eukaryota</taxon>
        <taxon>Metazoa</taxon>
        <taxon>Ecdysozoa</taxon>
        <taxon>Arthropoda</taxon>
        <taxon>Hexapoda</taxon>
        <taxon>Insecta</taxon>
        <taxon>Pterygota</taxon>
        <taxon>Neoptera</taxon>
        <taxon>Endopterygota</taxon>
        <taxon>Hymenoptera</taxon>
        <taxon>Apocrita</taxon>
        <taxon>Proctotrupomorpha</taxon>
        <taxon>Chalcidoidea</taxon>
        <taxon>Trichogrammatidae</taxon>
        <taxon>Trichogramma</taxon>
    </lineage>
</organism>
<protein>
    <submittedName>
        <fullName evidence="2">Uncharacterized protein</fullName>
    </submittedName>
</protein>
<evidence type="ECO:0000313" key="2">
    <source>
        <dbReference type="EMBL" id="KAL3385344.1"/>
    </source>
</evidence>
<keyword evidence="3" id="KW-1185">Reference proteome</keyword>
<keyword evidence="1" id="KW-0472">Membrane</keyword>
<dbReference type="AlphaFoldDB" id="A0ABD2VXM6"/>
<keyword evidence="1" id="KW-0812">Transmembrane</keyword>
<gene>
    <name evidence="2" type="ORF">TKK_019119</name>
</gene>
<evidence type="ECO:0000256" key="1">
    <source>
        <dbReference type="SAM" id="Phobius"/>
    </source>
</evidence>
<keyword evidence="1" id="KW-1133">Transmembrane helix</keyword>
<evidence type="ECO:0000313" key="3">
    <source>
        <dbReference type="Proteomes" id="UP001627154"/>
    </source>
</evidence>
<proteinExistence type="predicted"/>
<sequence>MLTRDARAKRERKKGCSVFQSSRADRFARAAIILQRQRLRCDRTYTYIQSVRELSRSTAPSFNALSSLYRKVAISKKILTIITPCGLFVCVSAVNCIIIIAKRRKAAAAAAAAAAATVADCSLLPR</sequence>
<comment type="caution">
    <text evidence="2">The sequence shown here is derived from an EMBL/GenBank/DDBJ whole genome shotgun (WGS) entry which is preliminary data.</text>
</comment>
<name>A0ABD2VXM6_9HYME</name>
<dbReference type="EMBL" id="JBJJXI010000158">
    <property type="protein sequence ID" value="KAL3385344.1"/>
    <property type="molecule type" value="Genomic_DNA"/>
</dbReference>